<proteinExistence type="predicted"/>
<protein>
    <submittedName>
        <fullName evidence="1">39511_t:CDS:1</fullName>
    </submittedName>
</protein>
<evidence type="ECO:0000313" key="2">
    <source>
        <dbReference type="Proteomes" id="UP000789901"/>
    </source>
</evidence>
<sequence length="84" mass="9880">MVIDTLKDESNKIGGKDVVVQINESKFSRRKYNCEKRVNGVWVIEGIEITNEKRCFLIIVEKRNIETIQKVLKEHIEQESIIYT</sequence>
<feature type="non-terminal residue" evidence="1">
    <location>
        <position position="84"/>
    </location>
</feature>
<gene>
    <name evidence="1" type="ORF">GMARGA_LOCUS40976</name>
</gene>
<evidence type="ECO:0000313" key="1">
    <source>
        <dbReference type="EMBL" id="CAG8851900.1"/>
    </source>
</evidence>
<comment type="caution">
    <text evidence="1">The sequence shown here is derived from an EMBL/GenBank/DDBJ whole genome shotgun (WGS) entry which is preliminary data.</text>
</comment>
<accession>A0ABN7XAX3</accession>
<keyword evidence="2" id="KW-1185">Reference proteome</keyword>
<dbReference type="Proteomes" id="UP000789901">
    <property type="component" value="Unassembled WGS sequence"/>
</dbReference>
<reference evidence="1 2" key="1">
    <citation type="submission" date="2021-06" db="EMBL/GenBank/DDBJ databases">
        <authorList>
            <person name="Kallberg Y."/>
            <person name="Tangrot J."/>
            <person name="Rosling A."/>
        </authorList>
    </citation>
    <scope>NUCLEOTIDE SEQUENCE [LARGE SCALE GENOMIC DNA]</scope>
    <source>
        <strain evidence="1 2">120-4 pot B 10/14</strain>
    </source>
</reference>
<name>A0ABN7XAX3_GIGMA</name>
<dbReference type="EMBL" id="CAJVQB010108593">
    <property type="protein sequence ID" value="CAG8851900.1"/>
    <property type="molecule type" value="Genomic_DNA"/>
</dbReference>
<organism evidence="1 2">
    <name type="scientific">Gigaspora margarita</name>
    <dbReference type="NCBI Taxonomy" id="4874"/>
    <lineage>
        <taxon>Eukaryota</taxon>
        <taxon>Fungi</taxon>
        <taxon>Fungi incertae sedis</taxon>
        <taxon>Mucoromycota</taxon>
        <taxon>Glomeromycotina</taxon>
        <taxon>Glomeromycetes</taxon>
        <taxon>Diversisporales</taxon>
        <taxon>Gigasporaceae</taxon>
        <taxon>Gigaspora</taxon>
    </lineage>
</organism>